<feature type="compositionally biased region" description="Low complexity" evidence="11">
    <location>
        <begin position="840"/>
        <end position="863"/>
    </location>
</feature>
<dbReference type="Pfam" id="PF16366">
    <property type="entry name" value="CEBP_ZZ"/>
    <property type="match status" value="1"/>
</dbReference>
<organism evidence="13 14">
    <name type="scientific">Lucilia cuprina</name>
    <name type="common">Green bottle fly</name>
    <name type="synonym">Australian sheep blowfly</name>
    <dbReference type="NCBI Taxonomy" id="7375"/>
    <lineage>
        <taxon>Eukaryota</taxon>
        <taxon>Metazoa</taxon>
        <taxon>Ecdysozoa</taxon>
        <taxon>Arthropoda</taxon>
        <taxon>Hexapoda</taxon>
        <taxon>Insecta</taxon>
        <taxon>Pterygota</taxon>
        <taxon>Neoptera</taxon>
        <taxon>Endopterygota</taxon>
        <taxon>Diptera</taxon>
        <taxon>Brachycera</taxon>
        <taxon>Muscomorpha</taxon>
        <taxon>Oestroidea</taxon>
        <taxon>Calliphoridae</taxon>
        <taxon>Luciliinae</taxon>
        <taxon>Lucilia</taxon>
    </lineage>
</organism>
<dbReference type="GO" id="GO:0003730">
    <property type="term" value="F:mRNA 3'-UTR binding"/>
    <property type="evidence" value="ECO:0007669"/>
    <property type="project" value="InterPro"/>
</dbReference>
<feature type="compositionally biased region" description="Low complexity" evidence="11">
    <location>
        <begin position="364"/>
        <end position="373"/>
    </location>
</feature>
<dbReference type="STRING" id="7375.A0A0L0BYH7"/>
<name>A0A0L0BYH7_LUCCU</name>
<dbReference type="GO" id="GO:0043022">
    <property type="term" value="F:ribosome binding"/>
    <property type="evidence" value="ECO:0007669"/>
    <property type="project" value="TreeGrafter"/>
</dbReference>
<dbReference type="PANTHER" id="PTHR12566">
    <property type="entry name" value="CYTOPLASMIC POLYADENYLATION ELEMENT BINDING PROTEIN CPEB"/>
    <property type="match status" value="1"/>
</dbReference>
<dbReference type="EMBL" id="JRES01001160">
    <property type="protein sequence ID" value="KNC25092.1"/>
    <property type="molecule type" value="Genomic_DNA"/>
</dbReference>
<dbReference type="Proteomes" id="UP000037069">
    <property type="component" value="Unassembled WGS sequence"/>
</dbReference>
<evidence type="ECO:0000256" key="2">
    <source>
        <dbReference type="ARBA" id="ARBA00010347"/>
    </source>
</evidence>
<dbReference type="GO" id="GO:0043005">
    <property type="term" value="C:neuron projection"/>
    <property type="evidence" value="ECO:0007669"/>
    <property type="project" value="TreeGrafter"/>
</dbReference>
<keyword evidence="5" id="KW-0479">Metal-binding</keyword>
<dbReference type="Gene3D" id="4.10.640.40">
    <property type="entry name" value="Cytoplasmic polyadenylation element-binding protein, ZZ domain"/>
    <property type="match status" value="1"/>
</dbReference>
<keyword evidence="7" id="KW-0862">Zinc</keyword>
<sequence>MPSLQQFNSNESSSSPCNSALSSETTATLTPTTTLTTTNTMRSPTSLTTDTVTVAAAAHAAAVSAAVGTELLQQHSINSIIEQRQDFLTAAATTTTRLTNDANNTLSNTTASSDTLTSTLNDPLALTAEFLGLGTRSTNPTNTALSSNILPLANVGGNVVVGGGVDNNSCNGSGVGISIGSVVGGCGISSTNLEVLNTTNTNSNSLAAAYMPLTPSSTQSSISPGTTTNNTFDMFQFDNIAPQHQQNTPLKVFQRNISFDCSAPLSPSTPTSLYNNSFQSSPLVSDSSNSSSANGLSLDSIPMVYQNGYTNGLTSTRSTSPESQNSNQSNENSLIDMMKFLNVSNNQQTQQKLLQQQQQFQFQNIQHQHQQQRQKQHETYSTTSEFENSTNRSSPATNLFDEQNLENFEALSAFDMELSKLQALNAVTLLQAQQQQVPLLQNLLQTYNTINQLQNWQLQQHQSHPLQHQQQQQQQQQTNGNFNNALNANANGSDAYLDRVAKFYRGSAAFCEPTCTWSGQLPPRSHRLYQFSPKVFLGGIPWDISEHSLIQIFKPFGQIKVEWPGKEQQAAQPKGYVYIIFESDKQVKALLSACAVQTDDPHSGSGIFFFKISSRRIKAKDVEVIPWLIGDSNFVKSTSQKLDPTKTVFVGALHGKMTAEALAKIMDDLFDGVLYAGIDTDKYKYPIGSGRVTFNNNRSYMKAVSAAFIEIRAPKFTKKVQIDPYLEDSLCSICGVQHGPYYCRELSCFRYFCRTCWQWQHSTDAVKYHKPLTRNSKSQTLVGIGPASSTTSLSSLNSQQAINYGGQQLQIPPQTQQQQQQHLLSSMSQTTQDSSNNHHQQQQQQQAQQQQQQSNMQQLQPPQQIQTIQNAFHL</sequence>
<dbReference type="Gene3D" id="3.30.70.330">
    <property type="match status" value="2"/>
</dbReference>
<protein>
    <recommendedName>
        <fullName evidence="12">RRM domain-containing protein</fullName>
    </recommendedName>
</protein>
<dbReference type="FunFam" id="4.10.640.40:FF:000002">
    <property type="entry name" value="Putative Cytoplasmic polyadenylation element-binding protein 1"/>
    <property type="match status" value="1"/>
</dbReference>
<dbReference type="GO" id="GO:0006397">
    <property type="term" value="P:mRNA processing"/>
    <property type="evidence" value="ECO:0007669"/>
    <property type="project" value="UniProtKB-KW"/>
</dbReference>
<dbReference type="SUPFAM" id="SSF54928">
    <property type="entry name" value="RNA-binding domain, RBD"/>
    <property type="match status" value="1"/>
</dbReference>
<dbReference type="OMA" id="SNCNPIT"/>
<evidence type="ECO:0000259" key="12">
    <source>
        <dbReference type="PROSITE" id="PS50102"/>
    </source>
</evidence>
<dbReference type="AlphaFoldDB" id="A0A0L0BYH7"/>
<keyword evidence="9 10" id="KW-0694">RNA-binding</keyword>
<keyword evidence="14" id="KW-1185">Reference proteome</keyword>
<dbReference type="InterPro" id="IPR000504">
    <property type="entry name" value="RRM_dom"/>
</dbReference>
<feature type="domain" description="RRM" evidence="12">
    <location>
        <begin position="533"/>
        <end position="624"/>
    </location>
</feature>
<keyword evidence="3" id="KW-0963">Cytoplasm</keyword>
<gene>
    <name evidence="13" type="ORF">FF38_11861</name>
</gene>
<dbReference type="CDD" id="cd12725">
    <property type="entry name" value="RRM2_CPEB1"/>
    <property type="match status" value="1"/>
</dbReference>
<evidence type="ECO:0000313" key="14">
    <source>
        <dbReference type="Proteomes" id="UP000037069"/>
    </source>
</evidence>
<keyword evidence="4" id="KW-0507">mRNA processing</keyword>
<feature type="compositionally biased region" description="Low complexity" evidence="11">
    <location>
        <begin position="811"/>
        <end position="832"/>
    </location>
</feature>
<feature type="compositionally biased region" description="Low complexity" evidence="11">
    <location>
        <begin position="8"/>
        <end position="45"/>
    </location>
</feature>
<dbReference type="Pfam" id="PF16367">
    <property type="entry name" value="RRM_7"/>
    <property type="match status" value="1"/>
</dbReference>
<dbReference type="GO" id="GO:2000766">
    <property type="term" value="P:negative regulation of cytoplasmic translation"/>
    <property type="evidence" value="ECO:0007669"/>
    <property type="project" value="TreeGrafter"/>
</dbReference>
<dbReference type="GO" id="GO:0000900">
    <property type="term" value="F:mRNA regulatory element binding translation repressor activity"/>
    <property type="evidence" value="ECO:0007669"/>
    <property type="project" value="TreeGrafter"/>
</dbReference>
<dbReference type="GO" id="GO:0005737">
    <property type="term" value="C:cytoplasm"/>
    <property type="evidence" value="ECO:0007669"/>
    <property type="project" value="UniProtKB-SubCell"/>
</dbReference>
<dbReference type="GO" id="GO:0046872">
    <property type="term" value="F:metal ion binding"/>
    <property type="evidence" value="ECO:0007669"/>
    <property type="project" value="UniProtKB-KW"/>
</dbReference>
<dbReference type="InterPro" id="IPR012677">
    <property type="entry name" value="Nucleotide-bd_a/b_plait_sf"/>
</dbReference>
<accession>A0A0L0BYH7</accession>
<feature type="region of interest" description="Disordered" evidence="11">
    <location>
        <begin position="461"/>
        <end position="483"/>
    </location>
</feature>
<reference evidence="13 14" key="1">
    <citation type="journal article" date="2015" name="Nat. Commun.">
        <title>Lucilia cuprina genome unlocks parasitic fly biology to underpin future interventions.</title>
        <authorList>
            <person name="Anstead C.A."/>
            <person name="Korhonen P.K."/>
            <person name="Young N.D."/>
            <person name="Hall R.S."/>
            <person name="Jex A.R."/>
            <person name="Murali S.C."/>
            <person name="Hughes D.S."/>
            <person name="Lee S.F."/>
            <person name="Perry T."/>
            <person name="Stroehlein A.J."/>
            <person name="Ansell B.R."/>
            <person name="Breugelmans B."/>
            <person name="Hofmann A."/>
            <person name="Qu J."/>
            <person name="Dugan S."/>
            <person name="Lee S.L."/>
            <person name="Chao H."/>
            <person name="Dinh H."/>
            <person name="Han Y."/>
            <person name="Doddapaneni H.V."/>
            <person name="Worley K.C."/>
            <person name="Muzny D.M."/>
            <person name="Ioannidis P."/>
            <person name="Waterhouse R.M."/>
            <person name="Zdobnov E.M."/>
            <person name="James P.J."/>
            <person name="Bagnall N.H."/>
            <person name="Kotze A.C."/>
            <person name="Gibbs R.A."/>
            <person name="Richards S."/>
            <person name="Batterham P."/>
            <person name="Gasser R.B."/>
        </authorList>
    </citation>
    <scope>NUCLEOTIDE SEQUENCE [LARGE SCALE GENOMIC DNA]</scope>
    <source>
        <strain evidence="13 14">LS</strain>
        <tissue evidence="13">Full body</tissue>
    </source>
</reference>
<evidence type="ECO:0000256" key="5">
    <source>
        <dbReference type="ARBA" id="ARBA00022723"/>
    </source>
</evidence>
<feature type="region of interest" description="Disordered" evidence="11">
    <location>
        <begin position="309"/>
        <end position="330"/>
    </location>
</feature>
<dbReference type="InterPro" id="IPR034977">
    <property type="entry name" value="CPEB1_RRM1"/>
</dbReference>
<evidence type="ECO:0000256" key="9">
    <source>
        <dbReference type="ARBA" id="ARBA00022884"/>
    </source>
</evidence>
<evidence type="ECO:0000256" key="7">
    <source>
        <dbReference type="ARBA" id="ARBA00022833"/>
    </source>
</evidence>
<keyword evidence="6" id="KW-0677">Repeat</keyword>
<evidence type="ECO:0000256" key="8">
    <source>
        <dbReference type="ARBA" id="ARBA00022845"/>
    </source>
</evidence>
<feature type="region of interest" description="Disordered" evidence="11">
    <location>
        <begin position="1"/>
        <end position="45"/>
    </location>
</feature>
<evidence type="ECO:0000256" key="6">
    <source>
        <dbReference type="ARBA" id="ARBA00022737"/>
    </source>
</evidence>
<dbReference type="PANTHER" id="PTHR12566:SF9">
    <property type="entry name" value="CYTOPLASMIC POLYADENYLATION ELEMENT-BINDING PROTEIN 1"/>
    <property type="match status" value="1"/>
</dbReference>
<dbReference type="FunFam" id="3.30.70.330:FF:000086">
    <property type="entry name" value="Putative Cytoplasmic polyadenylation element-binding protein 1"/>
    <property type="match status" value="1"/>
</dbReference>
<dbReference type="GO" id="GO:0045202">
    <property type="term" value="C:synapse"/>
    <property type="evidence" value="ECO:0007669"/>
    <property type="project" value="TreeGrafter"/>
</dbReference>
<evidence type="ECO:0000256" key="3">
    <source>
        <dbReference type="ARBA" id="ARBA00022490"/>
    </source>
</evidence>
<feature type="compositionally biased region" description="Polar residues" evidence="11">
    <location>
        <begin position="309"/>
        <end position="321"/>
    </location>
</feature>
<dbReference type="GO" id="GO:0008135">
    <property type="term" value="F:translation factor activity, RNA binding"/>
    <property type="evidence" value="ECO:0007669"/>
    <property type="project" value="TreeGrafter"/>
</dbReference>
<evidence type="ECO:0000256" key="1">
    <source>
        <dbReference type="ARBA" id="ARBA00004496"/>
    </source>
</evidence>
<comment type="caution">
    <text evidence="13">The sequence shown here is derived from an EMBL/GenBank/DDBJ whole genome shotgun (WGS) entry which is preliminary data.</text>
</comment>
<keyword evidence="8" id="KW-0810">Translation regulation</keyword>
<dbReference type="SMART" id="SM00360">
    <property type="entry name" value="RRM"/>
    <property type="match status" value="2"/>
</dbReference>
<dbReference type="InterPro" id="IPR034819">
    <property type="entry name" value="CPEB"/>
</dbReference>
<dbReference type="InterPro" id="IPR035979">
    <property type="entry name" value="RBD_domain_sf"/>
</dbReference>
<dbReference type="CDD" id="cd12723">
    <property type="entry name" value="RRM1_CPEB1"/>
    <property type="match status" value="1"/>
</dbReference>
<dbReference type="GO" id="GO:0005634">
    <property type="term" value="C:nucleus"/>
    <property type="evidence" value="ECO:0007669"/>
    <property type="project" value="TreeGrafter"/>
</dbReference>
<dbReference type="CDD" id="cd19757">
    <property type="entry name" value="Bbox1"/>
    <property type="match status" value="1"/>
</dbReference>
<evidence type="ECO:0000256" key="11">
    <source>
        <dbReference type="SAM" id="MobiDB-lite"/>
    </source>
</evidence>
<feature type="compositionally biased region" description="Polar residues" evidence="11">
    <location>
        <begin position="379"/>
        <end position="397"/>
    </location>
</feature>
<dbReference type="OrthoDB" id="10033548at2759"/>
<dbReference type="FunFam" id="3.30.70.330:FF:000054">
    <property type="entry name" value="Cytoplasmic polyadenylation element-binding protein 1"/>
    <property type="match status" value="1"/>
</dbReference>
<evidence type="ECO:0000256" key="10">
    <source>
        <dbReference type="PROSITE-ProRule" id="PRU00176"/>
    </source>
</evidence>
<comment type="subcellular location">
    <subcellularLocation>
        <location evidence="1">Cytoplasm</location>
    </subcellularLocation>
</comment>
<dbReference type="InterPro" id="IPR032296">
    <property type="entry name" value="CEBP_ZZ"/>
</dbReference>
<feature type="region of interest" description="Disordered" evidence="11">
    <location>
        <begin position="811"/>
        <end position="863"/>
    </location>
</feature>
<evidence type="ECO:0000313" key="13">
    <source>
        <dbReference type="EMBL" id="KNC25092.1"/>
    </source>
</evidence>
<dbReference type="InterPro" id="IPR038446">
    <property type="entry name" value="CEBP_ZZ_sf"/>
</dbReference>
<evidence type="ECO:0000256" key="4">
    <source>
        <dbReference type="ARBA" id="ARBA00022664"/>
    </source>
</evidence>
<comment type="similarity">
    <text evidence="2">Belongs to the RRM CPEB family.</text>
</comment>
<feature type="region of interest" description="Disordered" evidence="11">
    <location>
        <begin position="364"/>
        <end position="397"/>
    </location>
</feature>
<proteinExistence type="inferred from homology"/>
<dbReference type="PROSITE" id="PS50102">
    <property type="entry name" value="RRM"/>
    <property type="match status" value="1"/>
</dbReference>